<evidence type="ECO:0000313" key="3">
    <source>
        <dbReference type="Proteomes" id="UP000229554"/>
    </source>
</evidence>
<sequence length="77" mass="8705">MEEIRNVLASIDFIGLSIKIVGMLFSVGYVSFAIIFLQRLTKLDRTYTAPSTRTLYAFSWLQIAIGAILILYALFLL</sequence>
<dbReference type="Proteomes" id="UP000229554">
    <property type="component" value="Unassembled WGS sequence"/>
</dbReference>
<comment type="caution">
    <text evidence="2">The sequence shown here is derived from an EMBL/GenBank/DDBJ whole genome shotgun (WGS) entry which is preliminary data.</text>
</comment>
<reference evidence="3" key="1">
    <citation type="submission" date="2017-09" db="EMBL/GenBank/DDBJ databases">
        <title>Depth-based differentiation of microbial function through sediment-hosted aquifers and enrichment of novel symbionts in the deep terrestrial subsurface.</title>
        <authorList>
            <person name="Probst A.J."/>
            <person name="Ladd B."/>
            <person name="Jarett J.K."/>
            <person name="Geller-Mcgrath D.E."/>
            <person name="Sieber C.M.K."/>
            <person name="Emerson J.B."/>
            <person name="Anantharaman K."/>
            <person name="Thomas B.C."/>
            <person name="Malmstrom R."/>
            <person name="Stieglmeier M."/>
            <person name="Klingl A."/>
            <person name="Woyke T."/>
            <person name="Ryan C.M."/>
            <person name="Banfield J.F."/>
        </authorList>
    </citation>
    <scope>NUCLEOTIDE SEQUENCE [LARGE SCALE GENOMIC DNA]</scope>
</reference>
<protein>
    <submittedName>
        <fullName evidence="2">Uncharacterized protein</fullName>
    </submittedName>
</protein>
<gene>
    <name evidence="2" type="ORF">COU88_00870</name>
</gene>
<dbReference type="AlphaFoldDB" id="A0A2M8KTG3"/>
<organism evidence="2 3">
    <name type="scientific">Candidatus Roizmanbacteria bacterium CG10_big_fil_rev_8_21_14_0_10_39_6</name>
    <dbReference type="NCBI Taxonomy" id="1974853"/>
    <lineage>
        <taxon>Bacteria</taxon>
        <taxon>Candidatus Roizmaniibacteriota</taxon>
    </lineage>
</organism>
<proteinExistence type="predicted"/>
<evidence type="ECO:0000256" key="1">
    <source>
        <dbReference type="SAM" id="Phobius"/>
    </source>
</evidence>
<evidence type="ECO:0000313" key="2">
    <source>
        <dbReference type="EMBL" id="PJE63191.1"/>
    </source>
</evidence>
<keyword evidence="1" id="KW-0472">Membrane</keyword>
<dbReference type="Pfam" id="PF18901">
    <property type="entry name" value="DUF5657"/>
    <property type="match status" value="1"/>
</dbReference>
<keyword evidence="1" id="KW-1133">Transmembrane helix</keyword>
<accession>A0A2M8KTG3</accession>
<dbReference type="EMBL" id="PFED01000037">
    <property type="protein sequence ID" value="PJE63191.1"/>
    <property type="molecule type" value="Genomic_DNA"/>
</dbReference>
<keyword evidence="1" id="KW-0812">Transmembrane</keyword>
<name>A0A2M8KTG3_9BACT</name>
<feature type="transmembrane region" description="Helical" evidence="1">
    <location>
        <begin position="57"/>
        <end position="76"/>
    </location>
</feature>
<feature type="transmembrane region" description="Helical" evidence="1">
    <location>
        <begin position="12"/>
        <end position="37"/>
    </location>
</feature>
<dbReference type="InterPro" id="IPR043716">
    <property type="entry name" value="DUF5657"/>
</dbReference>